<dbReference type="PANTHER" id="PTHR48095">
    <property type="entry name" value="PYRUVATE CARBOXYLASE SUBUNIT A"/>
    <property type="match status" value="1"/>
</dbReference>
<reference evidence="16 17" key="1">
    <citation type="submission" date="2010-12" db="EMBL/GenBank/DDBJ databases">
        <title>Complete sequence of Ethanoligenens harbinense YUAN-3.</title>
        <authorList>
            <person name="Lucas S."/>
            <person name="Copeland A."/>
            <person name="Lapidus A."/>
            <person name="Cheng J.-F."/>
            <person name="Bruce D."/>
            <person name="Goodwin L."/>
            <person name="Pitluck S."/>
            <person name="Chertkov O."/>
            <person name="Misra M."/>
            <person name="Detter J.C."/>
            <person name="Han C."/>
            <person name="Tapia R."/>
            <person name="Land M."/>
            <person name="Hauser L."/>
            <person name="Jeffries C."/>
            <person name="Kyrpides N."/>
            <person name="Ivanova N."/>
            <person name="Mikhailova N."/>
            <person name="Wang A."/>
            <person name="Mouttaki H."/>
            <person name="He Z."/>
            <person name="Zhou J."/>
            <person name="Hemme C.L."/>
            <person name="Woyke T."/>
        </authorList>
    </citation>
    <scope>NUCLEOTIDE SEQUENCE [LARGE SCALE GENOMIC DNA]</scope>
    <source>
        <strain evidence="17">DSM 18485 / JCM 12961 / CGMCC 1.5033 / YUAN-3</strain>
    </source>
</reference>
<gene>
    <name evidence="16" type="ordered locus">Ethha_2646</name>
</gene>
<dbReference type="FunFam" id="3.30.470.20:FF:000028">
    <property type="entry name" value="Methylcrotonoyl-CoA carboxylase subunit alpha, mitochondrial"/>
    <property type="match status" value="1"/>
</dbReference>
<keyword evidence="7 12" id="KW-0547">Nucleotide-binding</keyword>
<dbReference type="NCBIfam" id="NF004085">
    <property type="entry name" value="PRK05586.1"/>
    <property type="match status" value="1"/>
</dbReference>
<keyword evidence="5 13" id="KW-0436">Ligase</keyword>
<evidence type="ECO:0000259" key="15">
    <source>
        <dbReference type="PROSITE" id="PS50979"/>
    </source>
</evidence>
<evidence type="ECO:0000259" key="14">
    <source>
        <dbReference type="PROSITE" id="PS50975"/>
    </source>
</evidence>
<comment type="pathway">
    <text evidence="2 13">Lipid metabolism; malonyl-CoA biosynthesis; malonyl-CoA from acetyl-CoA: step 1/1.</text>
</comment>
<proteinExistence type="predicted"/>
<dbReference type="GO" id="GO:0004075">
    <property type="term" value="F:biotin carboxylase activity"/>
    <property type="evidence" value="ECO:0007669"/>
    <property type="project" value="UniProtKB-EC"/>
</dbReference>
<dbReference type="GO" id="GO:2001295">
    <property type="term" value="P:malonyl-CoA biosynthetic process"/>
    <property type="evidence" value="ECO:0007669"/>
    <property type="project" value="UniProtKB-UniPathway"/>
</dbReference>
<dbReference type="SMART" id="SM00878">
    <property type="entry name" value="Biotin_carb_C"/>
    <property type="match status" value="1"/>
</dbReference>
<evidence type="ECO:0000256" key="12">
    <source>
        <dbReference type="PROSITE-ProRule" id="PRU00409"/>
    </source>
</evidence>
<feature type="domain" description="Biotin carboxylation" evidence="15">
    <location>
        <begin position="1"/>
        <end position="446"/>
    </location>
</feature>
<evidence type="ECO:0000256" key="9">
    <source>
        <dbReference type="ARBA" id="ARBA00022842"/>
    </source>
</evidence>
<evidence type="ECO:0000256" key="11">
    <source>
        <dbReference type="ARBA" id="ARBA00048600"/>
    </source>
</evidence>
<dbReference type="SUPFAM" id="SSF51246">
    <property type="entry name" value="Rudiment single hybrid motif"/>
    <property type="match status" value="1"/>
</dbReference>
<dbReference type="RefSeq" id="WP_013486482.1">
    <property type="nucleotide sequence ID" value="NC_014828.1"/>
</dbReference>
<dbReference type="EC" id="6.3.4.14" evidence="4 13"/>
<evidence type="ECO:0000313" key="17">
    <source>
        <dbReference type="Proteomes" id="UP000001551"/>
    </source>
</evidence>
<name>E6U769_ETHHY</name>
<comment type="subunit">
    <text evidence="3 13">Acetyl-CoA carboxylase is a heterohexamer of biotin carboxyl carrier protein, biotin carboxylase and the two subunits of carboxyl transferase in a 2:2 complex.</text>
</comment>
<evidence type="ECO:0000256" key="7">
    <source>
        <dbReference type="ARBA" id="ARBA00022741"/>
    </source>
</evidence>
<keyword evidence="6" id="KW-0479">Metal-binding</keyword>
<evidence type="ECO:0000256" key="10">
    <source>
        <dbReference type="ARBA" id="ARBA00023267"/>
    </source>
</evidence>
<comment type="catalytic activity">
    <reaction evidence="11 13">
        <text>N(6)-biotinyl-L-lysyl-[protein] + hydrogencarbonate + ATP = N(6)-carboxybiotinyl-L-lysyl-[protein] + ADP + phosphate + H(+)</text>
        <dbReference type="Rhea" id="RHEA:13501"/>
        <dbReference type="Rhea" id="RHEA-COMP:10505"/>
        <dbReference type="Rhea" id="RHEA-COMP:10506"/>
        <dbReference type="ChEBI" id="CHEBI:15378"/>
        <dbReference type="ChEBI" id="CHEBI:17544"/>
        <dbReference type="ChEBI" id="CHEBI:30616"/>
        <dbReference type="ChEBI" id="CHEBI:43474"/>
        <dbReference type="ChEBI" id="CHEBI:83144"/>
        <dbReference type="ChEBI" id="CHEBI:83145"/>
        <dbReference type="ChEBI" id="CHEBI:456216"/>
        <dbReference type="EC" id="6.3.4.14"/>
    </reaction>
</comment>
<dbReference type="Proteomes" id="UP000001551">
    <property type="component" value="Chromosome"/>
</dbReference>
<keyword evidence="10 13" id="KW-0092">Biotin</keyword>
<evidence type="ECO:0000256" key="3">
    <source>
        <dbReference type="ARBA" id="ARBA00011750"/>
    </source>
</evidence>
<dbReference type="PROSITE" id="PS50975">
    <property type="entry name" value="ATP_GRASP"/>
    <property type="match status" value="1"/>
</dbReference>
<dbReference type="InterPro" id="IPR051602">
    <property type="entry name" value="ACC_Biotin_Carboxylase"/>
</dbReference>
<keyword evidence="8 12" id="KW-0067">ATP-binding</keyword>
<dbReference type="NCBIfam" id="TIGR00514">
    <property type="entry name" value="accC"/>
    <property type="match status" value="1"/>
</dbReference>
<dbReference type="InterPro" id="IPR005479">
    <property type="entry name" value="CPAse_ATP-bd"/>
</dbReference>
<comment type="function">
    <text evidence="1 13">This protein is a component of the acetyl coenzyme A carboxylase complex; first, biotin carboxylase catalyzes the carboxylation of the carrier protein and then the transcarboxylase transfers the carboxyl group to form malonyl-CoA.</text>
</comment>
<organism evidence="16 17">
    <name type="scientific">Ethanoligenens harbinense (strain DSM 18485 / JCM 12961 / CGMCC 1.5033 / YUAN-3)</name>
    <dbReference type="NCBI Taxonomy" id="663278"/>
    <lineage>
        <taxon>Bacteria</taxon>
        <taxon>Bacillati</taxon>
        <taxon>Bacillota</taxon>
        <taxon>Clostridia</taxon>
        <taxon>Eubacteriales</taxon>
        <taxon>Oscillospiraceae</taxon>
        <taxon>Ethanoligenens</taxon>
    </lineage>
</organism>
<evidence type="ECO:0000256" key="5">
    <source>
        <dbReference type="ARBA" id="ARBA00022598"/>
    </source>
</evidence>
<keyword evidence="17" id="KW-1185">Reference proteome</keyword>
<dbReference type="Gene3D" id="3.30.470.20">
    <property type="entry name" value="ATP-grasp fold, B domain"/>
    <property type="match status" value="1"/>
</dbReference>
<dbReference type="InterPro" id="IPR011761">
    <property type="entry name" value="ATP-grasp"/>
</dbReference>
<evidence type="ECO:0000256" key="13">
    <source>
        <dbReference type="RuleBase" id="RU365063"/>
    </source>
</evidence>
<evidence type="ECO:0000256" key="6">
    <source>
        <dbReference type="ARBA" id="ARBA00022723"/>
    </source>
</evidence>
<dbReference type="FunFam" id="3.40.50.20:FF:000010">
    <property type="entry name" value="Propionyl-CoA carboxylase subunit alpha"/>
    <property type="match status" value="1"/>
</dbReference>
<dbReference type="InterPro" id="IPR005482">
    <property type="entry name" value="Biotin_COase_C"/>
</dbReference>
<dbReference type="GO" id="GO:0046872">
    <property type="term" value="F:metal ion binding"/>
    <property type="evidence" value="ECO:0007669"/>
    <property type="project" value="UniProtKB-KW"/>
</dbReference>
<dbReference type="Pfam" id="PF02786">
    <property type="entry name" value="CPSase_L_D2"/>
    <property type="match status" value="1"/>
</dbReference>
<dbReference type="AlphaFoldDB" id="E6U769"/>
<dbReference type="Pfam" id="PF02785">
    <property type="entry name" value="Biotin_carb_C"/>
    <property type="match status" value="1"/>
</dbReference>
<dbReference type="EMBL" id="CP002400">
    <property type="protein sequence ID" value="ADU28139.1"/>
    <property type="molecule type" value="Genomic_DNA"/>
</dbReference>
<dbReference type="InterPro" id="IPR004549">
    <property type="entry name" value="Acetyl_CoA_COase_biotin_COase"/>
</dbReference>
<evidence type="ECO:0000256" key="2">
    <source>
        <dbReference type="ARBA" id="ARBA00004956"/>
    </source>
</evidence>
<dbReference type="SUPFAM" id="SSF56059">
    <property type="entry name" value="Glutathione synthetase ATP-binding domain-like"/>
    <property type="match status" value="1"/>
</dbReference>
<evidence type="ECO:0000256" key="4">
    <source>
        <dbReference type="ARBA" id="ARBA00013263"/>
    </source>
</evidence>
<evidence type="ECO:0000313" key="16">
    <source>
        <dbReference type="EMBL" id="ADU28139.1"/>
    </source>
</evidence>
<dbReference type="Pfam" id="PF00289">
    <property type="entry name" value="Biotin_carb_N"/>
    <property type="match status" value="1"/>
</dbReference>
<dbReference type="InterPro" id="IPR016185">
    <property type="entry name" value="PreATP-grasp_dom_sf"/>
</dbReference>
<keyword evidence="13" id="KW-0275">Fatty acid biosynthesis</keyword>
<sequence>MVNKILIANRGEIAVRIIRACRELGIRTVAVYSQADKNALHAEIADEAVCIGPAPSRDSYLNMGAILAACELTGAQAIHPGFGFLSENARFAYLCKRCNVIFIGPDASSIELMGDKARARETMQKAGVPVVPGSDGLIESLEDARKVADAIGYPVMVKATAGGGGRGIREVHTPDEMEDAIAAARGEAGASFGNEGVYLEKYIIDPHHVEIQILADQAGNTVYLGERDCSLQRRHQKVLEESPAIILDDKMRRVMGETAVRAAKACRYQNAGTIEFLVDKNHNFYFMEMNTRIQVEHPITELVTGIDLIKQQILIASGEPLPFRQKDIHPQGHAIECRINAENPAENFRPSPGRIASLHVPGGPGIRIDSAVYQGYAIPPYYDSMIAKLIAYAPTRDEAIRKMRWALAEFLIEGVDTNIDYQLAILKDPDFLAGNVDVGFLDRKQLQTQKKAESAASR</sequence>
<dbReference type="PROSITE" id="PS00867">
    <property type="entry name" value="CPSASE_2"/>
    <property type="match status" value="1"/>
</dbReference>
<evidence type="ECO:0000256" key="8">
    <source>
        <dbReference type="ARBA" id="ARBA00022840"/>
    </source>
</evidence>
<dbReference type="GO" id="GO:0006633">
    <property type="term" value="P:fatty acid biosynthetic process"/>
    <property type="evidence" value="ECO:0007669"/>
    <property type="project" value="UniProtKB-KW"/>
</dbReference>
<dbReference type="KEGG" id="eha:Ethha_2646"/>
<dbReference type="SUPFAM" id="SSF52440">
    <property type="entry name" value="PreATP-grasp domain"/>
    <property type="match status" value="1"/>
</dbReference>
<dbReference type="InterPro" id="IPR011054">
    <property type="entry name" value="Rudment_hybrid_motif"/>
</dbReference>
<dbReference type="PANTHER" id="PTHR48095:SF2">
    <property type="entry name" value="BIOTIN CARBOXYLASE, CHLOROPLASTIC"/>
    <property type="match status" value="1"/>
</dbReference>
<dbReference type="eggNOG" id="COG0439">
    <property type="taxonomic scope" value="Bacteria"/>
</dbReference>
<dbReference type="HOGENOM" id="CLU_000395_3_2_9"/>
<dbReference type="InterPro" id="IPR005481">
    <property type="entry name" value="BC-like_N"/>
</dbReference>
<dbReference type="InterPro" id="IPR011764">
    <property type="entry name" value="Biotin_carboxylation_dom"/>
</dbReference>
<accession>E6U769</accession>
<keyword evidence="13" id="KW-0444">Lipid biosynthesis</keyword>
<dbReference type="PROSITE" id="PS00866">
    <property type="entry name" value="CPSASE_1"/>
    <property type="match status" value="1"/>
</dbReference>
<keyword evidence="13" id="KW-0443">Lipid metabolism</keyword>
<dbReference type="STRING" id="663278.Ethha_2646"/>
<evidence type="ECO:0000256" key="1">
    <source>
        <dbReference type="ARBA" id="ARBA00003761"/>
    </source>
</evidence>
<dbReference type="PROSITE" id="PS50979">
    <property type="entry name" value="BC"/>
    <property type="match status" value="1"/>
</dbReference>
<dbReference type="NCBIfam" id="NF006367">
    <property type="entry name" value="PRK08591.1"/>
    <property type="match status" value="1"/>
</dbReference>
<dbReference type="GO" id="GO:0005524">
    <property type="term" value="F:ATP binding"/>
    <property type="evidence" value="ECO:0007669"/>
    <property type="project" value="UniProtKB-UniRule"/>
</dbReference>
<feature type="domain" description="ATP-grasp" evidence="14">
    <location>
        <begin position="120"/>
        <end position="317"/>
    </location>
</feature>
<protein>
    <recommendedName>
        <fullName evidence="4 13">Biotin carboxylase</fullName>
        <ecNumber evidence="4 13">6.3.4.14</ecNumber>
    </recommendedName>
    <alternativeName>
        <fullName evidence="13">Acetyl-coenzyme A carboxylase biotin carboxylase subunit A</fullName>
    </alternativeName>
</protein>
<keyword evidence="9" id="KW-0460">Magnesium</keyword>
<keyword evidence="13" id="KW-0276">Fatty acid metabolism</keyword>
<dbReference type="UniPathway" id="UPA00655">
    <property type="reaction ID" value="UER00711"/>
</dbReference>
<dbReference type="FunFam" id="3.30.1490.20:FF:000018">
    <property type="entry name" value="Biotin carboxylase"/>
    <property type="match status" value="1"/>
</dbReference>